<accession>A0A6C7E963</accession>
<evidence type="ECO:0000313" key="2">
    <source>
        <dbReference type="Proteomes" id="UP000011863"/>
    </source>
</evidence>
<proteinExistence type="predicted"/>
<keyword evidence="2" id="KW-1185">Reference proteome</keyword>
<name>A0A6C7E963_ILUCY</name>
<gene>
    <name evidence="1" type="ORF">YM304_25890</name>
</gene>
<organism evidence="1 2">
    <name type="scientific">Ilumatobacter coccineus (strain NBRC 103263 / KCTC 29153 / YM16-304)</name>
    <dbReference type="NCBI Taxonomy" id="1313172"/>
    <lineage>
        <taxon>Bacteria</taxon>
        <taxon>Bacillati</taxon>
        <taxon>Actinomycetota</taxon>
        <taxon>Acidimicrobiia</taxon>
        <taxon>Acidimicrobiales</taxon>
        <taxon>Ilumatobacteraceae</taxon>
        <taxon>Ilumatobacter</taxon>
    </lineage>
</organism>
<protein>
    <submittedName>
        <fullName evidence="1">Uncharacterized protein</fullName>
    </submittedName>
</protein>
<sequence>MLDLDLQLVADLGAVGQNCRIDNAFRVSCSGCAPCPRAVRERTRQLDVNPTRHSPQPYRERDGETMVAGPHVVVSAGFLSLRRRDDWWSADRMRLSGGRCG</sequence>
<evidence type="ECO:0000313" key="1">
    <source>
        <dbReference type="EMBL" id="BAN02903.1"/>
    </source>
</evidence>
<dbReference type="AlphaFoldDB" id="A0A6C7E963"/>
<dbReference type="KEGG" id="aym:YM304_25890"/>
<reference evidence="1 2" key="1">
    <citation type="journal article" date="2013" name="Int. J. Syst. Evol. Microbiol.">
        <title>Ilumatobacter nonamiense sp. nov. and Ilumatobacter coccineum sp. nov., isolated from seashore sand.</title>
        <authorList>
            <person name="Matsumoto A."/>
            <person name="Kasai H."/>
            <person name="Matsuo Y."/>
            <person name="Shizuri Y."/>
            <person name="Ichikawa N."/>
            <person name="Fujita N."/>
            <person name="Omura S."/>
            <person name="Takahashi Y."/>
        </authorList>
    </citation>
    <scope>NUCLEOTIDE SEQUENCE [LARGE SCALE GENOMIC DNA]</scope>
    <source>
        <strain evidence="2">NBRC 103263 / KCTC 29153 / YM16-304</strain>
    </source>
</reference>
<dbReference type="Proteomes" id="UP000011863">
    <property type="component" value="Chromosome"/>
</dbReference>
<dbReference type="EMBL" id="AP012057">
    <property type="protein sequence ID" value="BAN02903.1"/>
    <property type="molecule type" value="Genomic_DNA"/>
</dbReference>